<dbReference type="RefSeq" id="XP_018319383.1">
    <property type="nucleotide sequence ID" value="XM_018463881.2"/>
</dbReference>
<dbReference type="PRINTS" id="PR00376">
    <property type="entry name" value="IL1BCENZYME"/>
</dbReference>
<dbReference type="AlphaFoldDB" id="A0A1W4WH04"/>
<dbReference type="InterPro" id="IPR052039">
    <property type="entry name" value="Caspase-related_regulators"/>
</dbReference>
<dbReference type="OrthoDB" id="6044770at2759"/>
<dbReference type="SUPFAM" id="SSF52129">
    <property type="entry name" value="Caspase-like"/>
    <property type="match status" value="1"/>
</dbReference>
<evidence type="ECO:0000313" key="5">
    <source>
        <dbReference type="Proteomes" id="UP000192223"/>
    </source>
</evidence>
<keyword evidence="5" id="KW-1185">Reference proteome</keyword>
<evidence type="ECO:0000256" key="2">
    <source>
        <dbReference type="RuleBase" id="RU003971"/>
    </source>
</evidence>
<dbReference type="InterPro" id="IPR011600">
    <property type="entry name" value="Pept_C14_caspase"/>
</dbReference>
<dbReference type="PANTHER" id="PTHR22576:SF41">
    <property type="entry name" value="CASPASE 14, APOPTOSIS-RELATED CYSTEINE PEPTIDASE"/>
    <property type="match status" value="1"/>
</dbReference>
<dbReference type="InterPro" id="IPR056260">
    <property type="entry name" value="Dredd_2nd"/>
</dbReference>
<comment type="similarity">
    <text evidence="1 2">Belongs to the peptidase C14A family.</text>
</comment>
<feature type="domain" description="Caspase family p10" evidence="3">
    <location>
        <begin position="518"/>
        <end position="596"/>
    </location>
</feature>
<dbReference type="InParanoid" id="A0A1W4WH04"/>
<dbReference type="Proteomes" id="UP000192223">
    <property type="component" value="Unplaced"/>
</dbReference>
<dbReference type="InterPro" id="IPR001309">
    <property type="entry name" value="Pept_C14_p20"/>
</dbReference>
<organism evidence="5 6">
    <name type="scientific">Agrilus planipennis</name>
    <name type="common">Emerald ash borer</name>
    <name type="synonym">Agrilus marcopoli</name>
    <dbReference type="NCBI Taxonomy" id="224129"/>
    <lineage>
        <taxon>Eukaryota</taxon>
        <taxon>Metazoa</taxon>
        <taxon>Ecdysozoa</taxon>
        <taxon>Arthropoda</taxon>
        <taxon>Hexapoda</taxon>
        <taxon>Insecta</taxon>
        <taxon>Pterygota</taxon>
        <taxon>Neoptera</taxon>
        <taxon>Endopterygota</taxon>
        <taxon>Coleoptera</taxon>
        <taxon>Polyphaga</taxon>
        <taxon>Elateriformia</taxon>
        <taxon>Buprestoidea</taxon>
        <taxon>Buprestidae</taxon>
        <taxon>Agrilinae</taxon>
        <taxon>Agrilus</taxon>
    </lineage>
</organism>
<dbReference type="Pfam" id="PF00656">
    <property type="entry name" value="Peptidase_C14"/>
    <property type="match status" value="1"/>
</dbReference>
<dbReference type="InterPro" id="IPR033139">
    <property type="entry name" value="Caspase_cys_AS"/>
</dbReference>
<dbReference type="STRING" id="224129.A0A1W4WH04"/>
<dbReference type="PROSITE" id="PS01122">
    <property type="entry name" value="CASPASE_CYS"/>
    <property type="match status" value="1"/>
</dbReference>
<dbReference type="Pfam" id="PF23725">
    <property type="entry name" value="Dredd_N"/>
    <property type="match status" value="1"/>
</dbReference>
<dbReference type="InterPro" id="IPR056259">
    <property type="entry name" value="Dredd_N"/>
</dbReference>
<accession>A0A1W4WH04</accession>
<dbReference type="Gene3D" id="3.40.50.1460">
    <property type="match status" value="1"/>
</dbReference>
<proteinExistence type="inferred from homology"/>
<dbReference type="InterPro" id="IPR029030">
    <property type="entry name" value="Caspase-like_dom_sf"/>
</dbReference>
<evidence type="ECO:0000313" key="6">
    <source>
        <dbReference type="RefSeq" id="XP_018319383.1"/>
    </source>
</evidence>
<dbReference type="InterPro" id="IPR002138">
    <property type="entry name" value="Pept_C14_p10"/>
</dbReference>
<dbReference type="KEGG" id="apln:108732887"/>
<dbReference type="GO" id="GO:0004197">
    <property type="term" value="F:cysteine-type endopeptidase activity"/>
    <property type="evidence" value="ECO:0007669"/>
    <property type="project" value="InterPro"/>
</dbReference>
<name>A0A1W4WH04_AGRPL</name>
<evidence type="ECO:0000259" key="3">
    <source>
        <dbReference type="PROSITE" id="PS50207"/>
    </source>
</evidence>
<protein>
    <submittedName>
        <fullName evidence="6">Caspase-8 isoform X1</fullName>
    </submittedName>
</protein>
<dbReference type="GO" id="GO:0006508">
    <property type="term" value="P:proteolysis"/>
    <property type="evidence" value="ECO:0007669"/>
    <property type="project" value="InterPro"/>
</dbReference>
<dbReference type="InterPro" id="IPR015917">
    <property type="entry name" value="Pept_C14A"/>
</dbReference>
<gene>
    <name evidence="6" type="primary">LOC108732887</name>
</gene>
<dbReference type="GeneID" id="108732887"/>
<reference evidence="6" key="1">
    <citation type="submission" date="2025-08" db="UniProtKB">
        <authorList>
            <consortium name="RefSeq"/>
        </authorList>
    </citation>
    <scope>IDENTIFICATION</scope>
    <source>
        <tissue evidence="6">Entire body</tissue>
    </source>
</reference>
<sequence>MFYLERGNPWGKNKFTRIIMGTSFSTIFSDTCSDTEVVYRDEDVSDSELMESEDELTMDNINCTIDAINSASSGNYPIHTKHITLENLPFIEKHLDFDEKVSLVFLLYDNIQVALQTLLLLKHGSESDVITEWAKSSQSNPYWHDKLLEALAIIQNLAIIRKLDMMEDIESRFLPRNMYGHLFVDPIKKLLYLLCEHFDSKTTKNFVSYLQNKYKDCNIHYSSENLEITLLSLLSTKCISLDDMSSFAQILKELGIEAFYDQLKKFCKSNGCEEIKPLKNGTKKKYALETCQSQKRMSDKVSNFCVDQNVGVMELGGSDFSRRSSVSASSENDCNSRNRKISNSDLSYKINEYRPGVCLIIDQENFYTECDQNLKDLLLHDEKLEDRVGTEKDKVLLKETFKAFGFTVYIEKNKTHAEIITVIEQVVMKITDESSLFVCVLSHGTEGKVYGVNSIPVDVNKIKNSMCRKNLKNLREKPKILILQACQGSKCQEVINVDINEEIDSLEMDSPVEAIAYADMFVFTATIPGFGAVRDKKNGTWFIQSFCQNLKNHWHEYHFEDICTLVQQDVISKRWGSKVMVPEKKGTLSKFFYLPEYHAE</sequence>
<dbReference type="PROSITE" id="PS50208">
    <property type="entry name" value="CASPASE_P20"/>
    <property type="match status" value="1"/>
</dbReference>
<evidence type="ECO:0000256" key="1">
    <source>
        <dbReference type="ARBA" id="ARBA00010134"/>
    </source>
</evidence>
<dbReference type="PANTHER" id="PTHR22576">
    <property type="entry name" value="MUCOSA ASSOCIATED LYMPHOID TISSUE LYMPHOMA TRANSLOCATION PROTEIN 1/PARACASPASE"/>
    <property type="match status" value="1"/>
</dbReference>
<evidence type="ECO:0000259" key="4">
    <source>
        <dbReference type="PROSITE" id="PS50208"/>
    </source>
</evidence>
<dbReference type="SMART" id="SM00115">
    <property type="entry name" value="CASc"/>
    <property type="match status" value="1"/>
</dbReference>
<dbReference type="PROSITE" id="PS50207">
    <property type="entry name" value="CASPASE_P10"/>
    <property type="match status" value="1"/>
</dbReference>
<dbReference type="FunCoup" id="A0A1W4WH04">
    <property type="interactions" value="296"/>
</dbReference>
<dbReference type="Pfam" id="PF23724">
    <property type="entry name" value="Dredd_2nd"/>
    <property type="match status" value="1"/>
</dbReference>
<feature type="domain" description="Caspase family p20" evidence="4">
    <location>
        <begin position="354"/>
        <end position="490"/>
    </location>
</feature>